<evidence type="ECO:0000313" key="5">
    <source>
        <dbReference type="EMBL" id="MBN6100559.1"/>
    </source>
</evidence>
<organism evidence="5 6">
    <name type="scientific">Xanthomonas bonasiae</name>
    <dbReference type="NCBI Taxonomy" id="2810351"/>
    <lineage>
        <taxon>Bacteria</taxon>
        <taxon>Pseudomonadati</taxon>
        <taxon>Pseudomonadota</taxon>
        <taxon>Gammaproteobacteria</taxon>
        <taxon>Lysobacterales</taxon>
        <taxon>Lysobacteraceae</taxon>
        <taxon>Xanthomonas</taxon>
    </lineage>
</organism>
<evidence type="ECO:0000256" key="3">
    <source>
        <dbReference type="ARBA" id="ARBA00022840"/>
    </source>
</evidence>
<dbReference type="PROSITE" id="PS50893">
    <property type="entry name" value="ABC_TRANSPORTER_2"/>
    <property type="match status" value="1"/>
</dbReference>
<feature type="domain" description="ABC transporter" evidence="4">
    <location>
        <begin position="50"/>
        <end position="280"/>
    </location>
</feature>
<dbReference type="RefSeq" id="WP_206228411.1">
    <property type="nucleotide sequence ID" value="NZ_JAFIWB010000001.1"/>
</dbReference>
<evidence type="ECO:0000256" key="1">
    <source>
        <dbReference type="ARBA" id="ARBA00022448"/>
    </source>
</evidence>
<accession>A0ABS3AXL2</accession>
<proteinExistence type="predicted"/>
<keyword evidence="3 5" id="KW-0067">ATP-binding</keyword>
<keyword evidence="6" id="KW-1185">Reference proteome</keyword>
<dbReference type="Proteomes" id="UP000695802">
    <property type="component" value="Unassembled WGS sequence"/>
</dbReference>
<sequence>MSTNNPGSPPVALAEALMPERTEAGLAALPSSARQTQPLAIAGASTAPLLAVSGLCKTFGNHAVVKDVSFEVGAGEVFAFLGQNGAGKTTTIKMCVGLLSPDAGRIRINGLDPQKDRGAGAAIGALLEGNRNIYWRMTPFENLRYFGVLKGMSIAEASAQARALLERFGLSGRSRHQVHQLSRGMMQKLAIAVALLNRPRVLFLDEPTLGLDVGSVAQMLDIIRELAAEGSAIVLTTHQLDIAENLSDRIAIIHHGSVVKTSRTQELTREYSPFGYEICMAQALDADAKARLEGRFDARVVGEKVYLPDEGELLYEVLQALRPAAVEHVGRRKADLTEIFLRLTGEHVDA</sequence>
<evidence type="ECO:0000259" key="4">
    <source>
        <dbReference type="PROSITE" id="PS50893"/>
    </source>
</evidence>
<dbReference type="InterPro" id="IPR027417">
    <property type="entry name" value="P-loop_NTPase"/>
</dbReference>
<dbReference type="Gene3D" id="3.40.50.300">
    <property type="entry name" value="P-loop containing nucleotide triphosphate hydrolases"/>
    <property type="match status" value="1"/>
</dbReference>
<dbReference type="PANTHER" id="PTHR42711">
    <property type="entry name" value="ABC TRANSPORTER ATP-BINDING PROTEIN"/>
    <property type="match status" value="1"/>
</dbReference>
<name>A0ABS3AXL2_9XANT</name>
<dbReference type="GO" id="GO:0005524">
    <property type="term" value="F:ATP binding"/>
    <property type="evidence" value="ECO:0007669"/>
    <property type="project" value="UniProtKB-KW"/>
</dbReference>
<dbReference type="SMART" id="SM00382">
    <property type="entry name" value="AAA"/>
    <property type="match status" value="1"/>
</dbReference>
<dbReference type="InterPro" id="IPR050763">
    <property type="entry name" value="ABC_transporter_ATP-binding"/>
</dbReference>
<dbReference type="EMBL" id="JAFIWB010000001">
    <property type="protein sequence ID" value="MBN6100559.1"/>
    <property type="molecule type" value="Genomic_DNA"/>
</dbReference>
<keyword evidence="2" id="KW-0547">Nucleotide-binding</keyword>
<reference evidence="5 6" key="1">
    <citation type="submission" date="2021-02" db="EMBL/GenBank/DDBJ databases">
        <title>Taxonomically Unique Crown Gall-Associated Xanthomonas Stains Have Deficiency in Virulence Repertories.</title>
        <authorList>
            <person name="Mafakheri H."/>
            <person name="Taghavi S.M."/>
            <person name="Dimkic I."/>
            <person name="Nemanja K."/>
            <person name="Osdaghi E."/>
        </authorList>
    </citation>
    <scope>NUCLEOTIDE SEQUENCE [LARGE SCALE GENOMIC DNA]</scope>
    <source>
        <strain evidence="5 6">FX4</strain>
    </source>
</reference>
<dbReference type="Pfam" id="PF00005">
    <property type="entry name" value="ABC_tran"/>
    <property type="match status" value="1"/>
</dbReference>
<keyword evidence="1" id="KW-0813">Transport</keyword>
<dbReference type="InterPro" id="IPR003593">
    <property type="entry name" value="AAA+_ATPase"/>
</dbReference>
<dbReference type="CDD" id="cd03230">
    <property type="entry name" value="ABC_DR_subfamily_A"/>
    <property type="match status" value="1"/>
</dbReference>
<dbReference type="PANTHER" id="PTHR42711:SF16">
    <property type="entry name" value="ABC TRANSPORTER ATP-BINDING PROTEIN"/>
    <property type="match status" value="1"/>
</dbReference>
<dbReference type="InterPro" id="IPR003439">
    <property type="entry name" value="ABC_transporter-like_ATP-bd"/>
</dbReference>
<gene>
    <name evidence="5" type="ORF">JR064_00050</name>
</gene>
<dbReference type="SUPFAM" id="SSF52540">
    <property type="entry name" value="P-loop containing nucleoside triphosphate hydrolases"/>
    <property type="match status" value="1"/>
</dbReference>
<comment type="caution">
    <text evidence="5">The sequence shown here is derived from an EMBL/GenBank/DDBJ whole genome shotgun (WGS) entry which is preliminary data.</text>
</comment>
<evidence type="ECO:0000256" key="2">
    <source>
        <dbReference type="ARBA" id="ARBA00022741"/>
    </source>
</evidence>
<evidence type="ECO:0000313" key="6">
    <source>
        <dbReference type="Proteomes" id="UP000695802"/>
    </source>
</evidence>
<protein>
    <submittedName>
        <fullName evidence="5">ABC transporter ATP-binding protein</fullName>
    </submittedName>
</protein>